<reference evidence="1 2" key="1">
    <citation type="journal article" date="2014" name="Agronomy (Basel)">
        <title>A Draft Genome Sequence for Ensete ventricosum, the Drought-Tolerant Tree Against Hunger.</title>
        <authorList>
            <person name="Harrison J."/>
            <person name="Moore K.A."/>
            <person name="Paszkiewicz K."/>
            <person name="Jones T."/>
            <person name="Grant M."/>
            <person name="Ambacheew D."/>
            <person name="Muzemil S."/>
            <person name="Studholme D.J."/>
        </authorList>
    </citation>
    <scope>NUCLEOTIDE SEQUENCE [LARGE SCALE GENOMIC DNA]</scope>
</reference>
<accession>A0A426Z8Q6</accession>
<organism evidence="1 2">
    <name type="scientific">Ensete ventricosum</name>
    <name type="common">Abyssinian banana</name>
    <name type="synonym">Musa ensete</name>
    <dbReference type="NCBI Taxonomy" id="4639"/>
    <lineage>
        <taxon>Eukaryota</taxon>
        <taxon>Viridiplantae</taxon>
        <taxon>Streptophyta</taxon>
        <taxon>Embryophyta</taxon>
        <taxon>Tracheophyta</taxon>
        <taxon>Spermatophyta</taxon>
        <taxon>Magnoliopsida</taxon>
        <taxon>Liliopsida</taxon>
        <taxon>Zingiberales</taxon>
        <taxon>Musaceae</taxon>
        <taxon>Ensete</taxon>
    </lineage>
</organism>
<evidence type="ECO:0000313" key="1">
    <source>
        <dbReference type="EMBL" id="RRT60370.1"/>
    </source>
</evidence>
<protein>
    <submittedName>
        <fullName evidence="1">Uncharacterized protein</fullName>
    </submittedName>
</protein>
<dbReference type="AlphaFoldDB" id="A0A426Z8Q6"/>
<sequence>MHACMHEYPTVTAYPGPGAAGLYGGGAHAKGWGGVGGTSNPEKGNLDAYDAFVSESRGGIESKCDSWPADVTLNDRKGNHCNLRADA</sequence>
<name>A0A426Z8Q6_ENSVE</name>
<dbReference type="Proteomes" id="UP000287651">
    <property type="component" value="Unassembled WGS sequence"/>
</dbReference>
<proteinExistence type="predicted"/>
<evidence type="ECO:0000313" key="2">
    <source>
        <dbReference type="Proteomes" id="UP000287651"/>
    </source>
</evidence>
<dbReference type="EMBL" id="AMZH03007812">
    <property type="protein sequence ID" value="RRT60370.1"/>
    <property type="molecule type" value="Genomic_DNA"/>
</dbReference>
<gene>
    <name evidence="1" type="ORF">B296_00011300</name>
</gene>
<comment type="caution">
    <text evidence="1">The sequence shown here is derived from an EMBL/GenBank/DDBJ whole genome shotgun (WGS) entry which is preliminary data.</text>
</comment>